<evidence type="ECO:0000313" key="1">
    <source>
        <dbReference type="EMBL" id="ATG35524.1"/>
    </source>
</evidence>
<reference evidence="1 2" key="4">
    <citation type="journal article" date="2018" name="Environ. Microbiol. Rep.">
        <title>Phylogenetic distribution of roseobacticides in the Roseobacter group and their effect on microalgae.</title>
        <authorList>
            <person name="Sonnenschein E.C."/>
            <person name="Phippen C.B."/>
            <person name="Bentzon-Tilia M."/>
            <person name="Rasmussen S.A."/>
            <person name="Nielsen K.F."/>
            <person name="Gram L."/>
        </authorList>
    </citation>
    <scope>NUCLEOTIDE SEQUENCE [LARGE SCALE GENOMIC DNA]</scope>
    <source>
        <strain evidence="1 2">P36</strain>
    </source>
</reference>
<name>A0ABM6PCP0_9RHOB</name>
<reference evidence="1 2" key="1">
    <citation type="journal article" date="2017" name="Front. Microbiol.">
        <title>Phaeobacter piscinae sp. nov., a species of the Roseobacter group and potential aquaculture probiont.</title>
        <authorList>
            <person name="Sonnenschein E.C."/>
            <person name="Phippen C.B.W."/>
            <person name="Nielsen K.F."/>
            <person name="Mateiu R.V."/>
            <person name="Melchiorsen J."/>
            <person name="Gram L."/>
            <person name="Overmann J."/>
            <person name="Freese H.M."/>
        </authorList>
    </citation>
    <scope>NUCLEOTIDE SEQUENCE [LARGE SCALE GENOMIC DNA]</scope>
    <source>
        <strain evidence="1 2">P36</strain>
    </source>
</reference>
<dbReference type="EMBL" id="CP010643">
    <property type="protein sequence ID" value="ATG35524.1"/>
    <property type="molecule type" value="Genomic_DNA"/>
</dbReference>
<accession>A0ABM6PCP0</accession>
<sequence length="78" mass="8886">MAHINKVIKSINLDGELICTDIFQRPDGSYGFDEFRRDPEDGRGWYSIGHYGEQVFTDAEAAIAAAKTQIHWLQDKID</sequence>
<protein>
    <submittedName>
        <fullName evidence="1">Uncharacterized protein</fullName>
    </submittedName>
</protein>
<proteinExistence type="predicted"/>
<dbReference type="RefSeq" id="WP_040168956.1">
    <property type="nucleotide sequence ID" value="NZ_CP010643.1"/>
</dbReference>
<organism evidence="1 2">
    <name type="scientific">Phaeobacter piscinae</name>
    <dbReference type="NCBI Taxonomy" id="1580596"/>
    <lineage>
        <taxon>Bacteria</taxon>
        <taxon>Pseudomonadati</taxon>
        <taxon>Pseudomonadota</taxon>
        <taxon>Alphaproteobacteria</taxon>
        <taxon>Rhodobacterales</taxon>
        <taxon>Roseobacteraceae</taxon>
        <taxon>Phaeobacter</taxon>
    </lineage>
</organism>
<evidence type="ECO:0000313" key="2">
    <source>
        <dbReference type="Proteomes" id="UP000218891"/>
    </source>
</evidence>
<keyword evidence="2" id="KW-1185">Reference proteome</keyword>
<reference evidence="1 2" key="2">
    <citation type="journal article" date="2017" name="Genome Biol. Evol.">
        <title>Trajectories and Drivers of Genome Evolution in Surface-Associated Marine Phaeobacter.</title>
        <authorList>
            <person name="Freese H.M."/>
            <person name="Sikorski J."/>
            <person name="Bunk B."/>
            <person name="Scheuner C."/>
            <person name="Meier-Kolthoff J.P."/>
            <person name="Sproer C."/>
            <person name="Gram L."/>
            <person name="Overmann J."/>
        </authorList>
    </citation>
    <scope>NUCLEOTIDE SEQUENCE [LARGE SCALE GENOMIC DNA]</scope>
    <source>
        <strain evidence="1 2">P36</strain>
    </source>
</reference>
<reference evidence="1 2" key="3">
    <citation type="journal article" date="2017" name="Int. J. Syst. Evol. Microbiol.">
        <title>Adaptation of Surface-Associated Bacteria to the Open Ocean: A Genomically Distinct Subpopulation of Phaeobacter gallaeciensis Colonizes Pacific Mesozooplankton.</title>
        <authorList>
            <person name="Freese H.M."/>
            <person name="Methner A."/>
            <person name="Overmann J."/>
        </authorList>
    </citation>
    <scope>NUCLEOTIDE SEQUENCE [LARGE SCALE GENOMIC DNA]</scope>
    <source>
        <strain evidence="1 2">P36</strain>
    </source>
</reference>
<dbReference type="Proteomes" id="UP000218891">
    <property type="component" value="Chromosome"/>
</dbReference>
<gene>
    <name evidence="1" type="ORF">PhaeoP36_01375</name>
</gene>